<evidence type="ECO:0000313" key="1">
    <source>
        <dbReference type="EMBL" id="KAF3534624.1"/>
    </source>
</evidence>
<sequence length="85" mass="9012">MVESKGPKIIRGRAVTGIAKIPPVSKLGVGTLTVNCLLMTSPDTALSTFHALILENQTMKSVARAIVFTALRVQGNVLQELKGIP</sequence>
<comment type="caution">
    <text evidence="1">The sequence shown here is derived from an EMBL/GenBank/DDBJ whole genome shotgun (WGS) entry which is preliminary data.</text>
</comment>
<dbReference type="EMBL" id="QGKV02001507">
    <property type="protein sequence ID" value="KAF3534624.1"/>
    <property type="molecule type" value="Genomic_DNA"/>
</dbReference>
<evidence type="ECO:0000313" key="2">
    <source>
        <dbReference type="Proteomes" id="UP000266723"/>
    </source>
</evidence>
<gene>
    <name evidence="1" type="ORF">DY000_02043474</name>
</gene>
<name>A0ABQ7BPH3_BRACR</name>
<protein>
    <submittedName>
        <fullName evidence="1">Uncharacterized protein</fullName>
    </submittedName>
</protein>
<accession>A0ABQ7BPH3</accession>
<reference evidence="1 2" key="1">
    <citation type="journal article" date="2020" name="BMC Genomics">
        <title>Intraspecific diversification of the crop wild relative Brassica cretica Lam. using demographic model selection.</title>
        <authorList>
            <person name="Kioukis A."/>
            <person name="Michalopoulou V.A."/>
            <person name="Briers L."/>
            <person name="Pirintsos S."/>
            <person name="Studholme D.J."/>
            <person name="Pavlidis P."/>
            <person name="Sarris P.F."/>
        </authorList>
    </citation>
    <scope>NUCLEOTIDE SEQUENCE [LARGE SCALE GENOMIC DNA]</scope>
    <source>
        <strain evidence="2">cv. PFS-1207/04</strain>
    </source>
</reference>
<organism evidence="1 2">
    <name type="scientific">Brassica cretica</name>
    <name type="common">Mustard</name>
    <dbReference type="NCBI Taxonomy" id="69181"/>
    <lineage>
        <taxon>Eukaryota</taxon>
        <taxon>Viridiplantae</taxon>
        <taxon>Streptophyta</taxon>
        <taxon>Embryophyta</taxon>
        <taxon>Tracheophyta</taxon>
        <taxon>Spermatophyta</taxon>
        <taxon>Magnoliopsida</taxon>
        <taxon>eudicotyledons</taxon>
        <taxon>Gunneridae</taxon>
        <taxon>Pentapetalae</taxon>
        <taxon>rosids</taxon>
        <taxon>malvids</taxon>
        <taxon>Brassicales</taxon>
        <taxon>Brassicaceae</taxon>
        <taxon>Brassiceae</taxon>
        <taxon>Brassica</taxon>
    </lineage>
</organism>
<keyword evidence="2" id="KW-1185">Reference proteome</keyword>
<proteinExistence type="predicted"/>
<dbReference type="Proteomes" id="UP000266723">
    <property type="component" value="Unassembled WGS sequence"/>
</dbReference>